<sequence length="122" mass="13514">MLASRLFALSSILISTALTSAFQDNCNNNFVTYWGQNSYGISTPDKSKWEKSIRGYCEDDTVDVLNVAFLNTFNSGTNKLPEINLSFHCDSTFFPGTSLLSCPDIGDDIKYCQSKGKKVIMS</sequence>
<keyword evidence="3" id="KW-0732">Signal</keyword>
<comment type="caution">
    <text evidence="5">The sequence shown here is derived from an EMBL/GenBank/DDBJ whole genome shotgun (WGS) entry which is preliminary data.</text>
</comment>
<accession>A0ABR2VM13</accession>
<dbReference type="PANTHER" id="PTHR45708:SF49">
    <property type="entry name" value="ENDOCHITINASE"/>
    <property type="match status" value="1"/>
</dbReference>
<dbReference type="Gene3D" id="3.20.20.80">
    <property type="entry name" value="Glycosidases"/>
    <property type="match status" value="1"/>
</dbReference>
<evidence type="ECO:0000256" key="1">
    <source>
        <dbReference type="ARBA" id="ARBA00022801"/>
    </source>
</evidence>
<reference evidence="5 6" key="1">
    <citation type="submission" date="2023-04" db="EMBL/GenBank/DDBJ databases">
        <title>Genome of Basidiobolus ranarum AG-B5.</title>
        <authorList>
            <person name="Stajich J.E."/>
            <person name="Carter-House D."/>
            <person name="Gryganskyi A."/>
        </authorList>
    </citation>
    <scope>NUCLEOTIDE SEQUENCE [LARGE SCALE GENOMIC DNA]</scope>
    <source>
        <strain evidence="5 6">AG-B5</strain>
    </source>
</reference>
<keyword evidence="1 5" id="KW-0378">Hydrolase</keyword>
<evidence type="ECO:0000313" key="5">
    <source>
        <dbReference type="EMBL" id="KAK9674608.1"/>
    </source>
</evidence>
<evidence type="ECO:0000256" key="3">
    <source>
        <dbReference type="SAM" id="SignalP"/>
    </source>
</evidence>
<feature type="signal peptide" evidence="3">
    <location>
        <begin position="1"/>
        <end position="21"/>
    </location>
</feature>
<name>A0ABR2VM13_9FUNG</name>
<dbReference type="EMBL" id="JASJQH010010224">
    <property type="protein sequence ID" value="KAK9674608.1"/>
    <property type="molecule type" value="Genomic_DNA"/>
</dbReference>
<evidence type="ECO:0000256" key="2">
    <source>
        <dbReference type="ARBA" id="ARBA00023295"/>
    </source>
</evidence>
<gene>
    <name evidence="5" type="primary">CHT2_14</name>
    <name evidence="5" type="ORF">K7432_017112</name>
</gene>
<proteinExistence type="predicted"/>
<dbReference type="SUPFAM" id="SSF51445">
    <property type="entry name" value="(Trans)glycosidases"/>
    <property type="match status" value="1"/>
</dbReference>
<dbReference type="InterPro" id="IPR050542">
    <property type="entry name" value="Glycosyl_Hydrlase18_Chitinase"/>
</dbReference>
<feature type="non-terminal residue" evidence="5">
    <location>
        <position position="122"/>
    </location>
</feature>
<dbReference type="EC" id="3.2.1.14" evidence="5"/>
<evidence type="ECO:0000259" key="4">
    <source>
        <dbReference type="PROSITE" id="PS51910"/>
    </source>
</evidence>
<dbReference type="PROSITE" id="PS51910">
    <property type="entry name" value="GH18_2"/>
    <property type="match status" value="1"/>
</dbReference>
<dbReference type="InterPro" id="IPR001223">
    <property type="entry name" value="Glyco_hydro18_cat"/>
</dbReference>
<evidence type="ECO:0000313" key="6">
    <source>
        <dbReference type="Proteomes" id="UP001479436"/>
    </source>
</evidence>
<protein>
    <submittedName>
        <fullName evidence="5">Chitinase 2</fullName>
        <ecNumber evidence="5">3.2.1.14</ecNumber>
    </submittedName>
</protein>
<organism evidence="5 6">
    <name type="scientific">Basidiobolus ranarum</name>
    <dbReference type="NCBI Taxonomy" id="34480"/>
    <lineage>
        <taxon>Eukaryota</taxon>
        <taxon>Fungi</taxon>
        <taxon>Fungi incertae sedis</taxon>
        <taxon>Zoopagomycota</taxon>
        <taxon>Entomophthoromycotina</taxon>
        <taxon>Basidiobolomycetes</taxon>
        <taxon>Basidiobolales</taxon>
        <taxon>Basidiobolaceae</taxon>
        <taxon>Basidiobolus</taxon>
    </lineage>
</organism>
<dbReference type="PANTHER" id="PTHR45708">
    <property type="entry name" value="ENDOCHITINASE"/>
    <property type="match status" value="1"/>
</dbReference>
<dbReference type="Proteomes" id="UP001479436">
    <property type="component" value="Unassembled WGS sequence"/>
</dbReference>
<feature type="domain" description="GH18" evidence="4">
    <location>
        <begin position="28"/>
        <end position="122"/>
    </location>
</feature>
<feature type="chain" id="PRO_5045719226" evidence="3">
    <location>
        <begin position="22"/>
        <end position="122"/>
    </location>
</feature>
<keyword evidence="6" id="KW-1185">Reference proteome</keyword>
<keyword evidence="2 5" id="KW-0326">Glycosidase</keyword>
<dbReference type="InterPro" id="IPR017853">
    <property type="entry name" value="GH"/>
</dbReference>
<dbReference type="GO" id="GO:0008843">
    <property type="term" value="F:endochitinase activity"/>
    <property type="evidence" value="ECO:0007669"/>
    <property type="project" value="UniProtKB-EC"/>
</dbReference>